<evidence type="ECO:0000313" key="6">
    <source>
        <dbReference type="EMBL" id="OMD44601.1"/>
    </source>
</evidence>
<comment type="caution">
    <text evidence="6">The sequence shown here is derived from an EMBL/GenBank/DDBJ whole genome shotgun (WGS) entry which is preliminary data.</text>
</comment>
<dbReference type="PRINTS" id="PR00038">
    <property type="entry name" value="HTHLUXR"/>
</dbReference>
<evidence type="ECO:0000259" key="5">
    <source>
        <dbReference type="PROSITE" id="PS50043"/>
    </source>
</evidence>
<dbReference type="EMBL" id="MPTB01000031">
    <property type="protein sequence ID" value="OMD44601.1"/>
    <property type="molecule type" value="Genomic_DNA"/>
</dbReference>
<dbReference type="SMART" id="SM00421">
    <property type="entry name" value="HTH_LUXR"/>
    <property type="match status" value="1"/>
</dbReference>
<keyword evidence="3" id="KW-0804">Transcription</keyword>
<dbReference type="InterPro" id="IPR036388">
    <property type="entry name" value="WH-like_DNA-bd_sf"/>
</dbReference>
<evidence type="ECO:0000256" key="4">
    <source>
        <dbReference type="SAM" id="Coils"/>
    </source>
</evidence>
<sequence>MIPLSAAVPDSLMEEIQQLQDTFGAVTSQALVLTDQEGNLITRPTIAGRFYKEIIDSLQHIHRPFEQTLRRLGALSHPAVLDRWIPGLKYIITPLVPEYGEIYYLWSGLYMEEGAKELVLQAFESKMKNHPEYDQLSSELSALPESSSERIFEIRDKITVLGSILCKLIGGSALKPVTERNTMMISRLLTHLEEDFLKIEEVLQQLAGTFSAADLYAFAKENDEGQFKVNYAAGKEAHLLLNAVFPQGDGFFGQAVLGKDPRHWKDIAKDPRSLYFTRRGMTLPECLSCYPVLINNGKRALLLAISFGRNEQAQGYDRQEQIVASLLGISDWGEMLLRREKLLEEGTLLLKEAARLLPQALSRKDLGMQLLDVVMAMPFYPSSTLVYFQKIESSNITYFSRGWASDEDALYVKGLESRYSQQSFLSSAVIFETAGGSVLLECPLLSGNEFKGLLSVGFRGRSEAEQWQTFIESVACLATVAIRLLEKEERYIEQAETFLTELRRYLQNANTELSSLSLDASDMAVDFSRYIGLTEEEAERVGRAALLSPFQIDALMDFGYYPDEILLLQQVDELDSQFFTVEKPPLPLSGQVLALILQHTGRGANQKHLGSPPHKWIDPSRYSKDYNIASWIEDERISSFQSFLLSREDSRPKKRIVSAARLLDSPALTTLKEEWGVSPREEEVLELIVHGKTNKEIANTLFISEHTVKNHLSRIFNKMNVTDRSQIIALIYKVILDAERIEI</sequence>
<dbReference type="InterPro" id="IPR029016">
    <property type="entry name" value="GAF-like_dom_sf"/>
</dbReference>
<dbReference type="CDD" id="cd06170">
    <property type="entry name" value="LuxR_C_like"/>
    <property type="match status" value="1"/>
</dbReference>
<organism evidence="6 7">
    <name type="scientific">Paenibacillus borealis</name>
    <dbReference type="NCBI Taxonomy" id="160799"/>
    <lineage>
        <taxon>Bacteria</taxon>
        <taxon>Bacillati</taxon>
        <taxon>Bacillota</taxon>
        <taxon>Bacilli</taxon>
        <taxon>Bacillales</taxon>
        <taxon>Paenibacillaceae</taxon>
        <taxon>Paenibacillus</taxon>
    </lineage>
</organism>
<evidence type="ECO:0000256" key="1">
    <source>
        <dbReference type="ARBA" id="ARBA00023015"/>
    </source>
</evidence>
<dbReference type="InterPro" id="IPR000792">
    <property type="entry name" value="Tscrpt_reg_LuxR_C"/>
</dbReference>
<dbReference type="Gene3D" id="3.30.450.40">
    <property type="match status" value="1"/>
</dbReference>
<reference evidence="6 7" key="1">
    <citation type="submission" date="2016-10" db="EMBL/GenBank/DDBJ databases">
        <title>Paenibacillus species isolates.</title>
        <authorList>
            <person name="Beno S.M."/>
        </authorList>
    </citation>
    <scope>NUCLEOTIDE SEQUENCE [LARGE SCALE GENOMIC DNA]</scope>
    <source>
        <strain evidence="6 7">FSL H7-0744</strain>
    </source>
</reference>
<proteinExistence type="predicted"/>
<dbReference type="PANTHER" id="PTHR44688">
    <property type="entry name" value="DNA-BINDING TRANSCRIPTIONAL ACTIVATOR DEVR_DOSR"/>
    <property type="match status" value="1"/>
</dbReference>
<evidence type="ECO:0000256" key="3">
    <source>
        <dbReference type="ARBA" id="ARBA00023163"/>
    </source>
</evidence>
<dbReference type="RefSeq" id="WP_076112797.1">
    <property type="nucleotide sequence ID" value="NZ_MPTB01000031.1"/>
</dbReference>
<evidence type="ECO:0000313" key="7">
    <source>
        <dbReference type="Proteomes" id="UP000187412"/>
    </source>
</evidence>
<protein>
    <recommendedName>
        <fullName evidence="5">HTH luxR-type domain-containing protein</fullName>
    </recommendedName>
</protein>
<dbReference type="SUPFAM" id="SSF55781">
    <property type="entry name" value="GAF domain-like"/>
    <property type="match status" value="1"/>
</dbReference>
<keyword evidence="1" id="KW-0805">Transcription regulation</keyword>
<dbReference type="InterPro" id="IPR016032">
    <property type="entry name" value="Sig_transdc_resp-reg_C-effctor"/>
</dbReference>
<dbReference type="Gene3D" id="1.10.10.10">
    <property type="entry name" value="Winged helix-like DNA-binding domain superfamily/Winged helix DNA-binding domain"/>
    <property type="match status" value="1"/>
</dbReference>
<dbReference type="SUPFAM" id="SSF46894">
    <property type="entry name" value="C-terminal effector domain of the bipartite response regulators"/>
    <property type="match status" value="1"/>
</dbReference>
<feature type="coiled-coil region" evidence="4">
    <location>
        <begin position="492"/>
        <end position="519"/>
    </location>
</feature>
<dbReference type="Proteomes" id="UP000187412">
    <property type="component" value="Unassembled WGS sequence"/>
</dbReference>
<dbReference type="PROSITE" id="PS50043">
    <property type="entry name" value="HTH_LUXR_2"/>
    <property type="match status" value="1"/>
</dbReference>
<keyword evidence="4" id="KW-0175">Coiled coil</keyword>
<accession>A0ABX3H2H1</accession>
<keyword evidence="7" id="KW-1185">Reference proteome</keyword>
<dbReference type="PANTHER" id="PTHR44688:SF16">
    <property type="entry name" value="DNA-BINDING TRANSCRIPTIONAL ACTIVATOR DEVR_DOSR"/>
    <property type="match status" value="1"/>
</dbReference>
<gene>
    <name evidence="6" type="ORF">BSK56_22205</name>
</gene>
<feature type="domain" description="HTH luxR-type" evidence="5">
    <location>
        <begin position="670"/>
        <end position="735"/>
    </location>
</feature>
<evidence type="ECO:0000256" key="2">
    <source>
        <dbReference type="ARBA" id="ARBA00023125"/>
    </source>
</evidence>
<dbReference type="Pfam" id="PF00196">
    <property type="entry name" value="GerE"/>
    <property type="match status" value="1"/>
</dbReference>
<name>A0ABX3H2H1_PAEBO</name>
<keyword evidence="2" id="KW-0238">DNA-binding</keyword>
<dbReference type="PROSITE" id="PS00622">
    <property type="entry name" value="HTH_LUXR_1"/>
    <property type="match status" value="1"/>
</dbReference>